<dbReference type="PANTHER" id="PTHR42697:SF1">
    <property type="entry name" value="ENDONUCLEASE 8"/>
    <property type="match status" value="1"/>
</dbReference>
<comment type="similarity">
    <text evidence="1">Belongs to the FPG family.</text>
</comment>
<accession>A0A7Y0Q1V9</accession>
<dbReference type="GO" id="GO:0003684">
    <property type="term" value="F:damaged DNA binding"/>
    <property type="evidence" value="ECO:0007669"/>
    <property type="project" value="InterPro"/>
</dbReference>
<evidence type="ECO:0000256" key="5">
    <source>
        <dbReference type="ARBA" id="ARBA00023125"/>
    </source>
</evidence>
<proteinExistence type="inferred from homology"/>
<reference evidence="11 12" key="1">
    <citation type="submission" date="2020-04" db="EMBL/GenBank/DDBJ databases">
        <authorList>
            <person name="Zhang R."/>
            <person name="Schippers A."/>
        </authorList>
    </citation>
    <scope>NUCLEOTIDE SEQUENCE [LARGE SCALE GENOMIC DNA]</scope>
    <source>
        <strain evidence="11 12">DSM 109850</strain>
    </source>
</reference>
<dbReference type="InterPro" id="IPR010979">
    <property type="entry name" value="Ribosomal_uS13-like_H2TH"/>
</dbReference>
<dbReference type="EC" id="4.2.99.18" evidence="2"/>
<evidence type="ECO:0000313" key="11">
    <source>
        <dbReference type="EMBL" id="NMP21740.1"/>
    </source>
</evidence>
<dbReference type="PROSITE" id="PS51068">
    <property type="entry name" value="FPG_CAT"/>
    <property type="match status" value="1"/>
</dbReference>
<evidence type="ECO:0000256" key="4">
    <source>
        <dbReference type="ARBA" id="ARBA00022801"/>
    </source>
</evidence>
<dbReference type="Pfam" id="PF06831">
    <property type="entry name" value="H2TH"/>
    <property type="match status" value="1"/>
</dbReference>
<dbReference type="Gene3D" id="3.20.190.10">
    <property type="entry name" value="MutM-like, N-terminal"/>
    <property type="match status" value="1"/>
</dbReference>
<evidence type="ECO:0000259" key="10">
    <source>
        <dbReference type="PROSITE" id="PS51068"/>
    </source>
</evidence>
<evidence type="ECO:0000313" key="12">
    <source>
        <dbReference type="Proteomes" id="UP000533476"/>
    </source>
</evidence>
<evidence type="ECO:0000256" key="1">
    <source>
        <dbReference type="ARBA" id="ARBA00009409"/>
    </source>
</evidence>
<dbReference type="GO" id="GO:0140078">
    <property type="term" value="F:class I DNA-(apurinic or apyrimidinic site) endonuclease activity"/>
    <property type="evidence" value="ECO:0007669"/>
    <property type="project" value="UniProtKB-EC"/>
</dbReference>
<evidence type="ECO:0000256" key="8">
    <source>
        <dbReference type="ARBA" id="ARBA00023268"/>
    </source>
</evidence>
<keyword evidence="7" id="KW-0456">Lyase</keyword>
<keyword evidence="4" id="KW-0378">Hydrolase</keyword>
<evidence type="ECO:0000256" key="3">
    <source>
        <dbReference type="ARBA" id="ARBA00022763"/>
    </source>
</evidence>
<keyword evidence="9" id="KW-0326">Glycosidase</keyword>
<evidence type="ECO:0000256" key="2">
    <source>
        <dbReference type="ARBA" id="ARBA00012720"/>
    </source>
</evidence>
<keyword evidence="5" id="KW-0238">DNA-binding</keyword>
<keyword evidence="6" id="KW-0234">DNA repair</keyword>
<evidence type="ECO:0000256" key="6">
    <source>
        <dbReference type="ARBA" id="ARBA00023204"/>
    </source>
</evidence>
<gene>
    <name evidence="11" type="ORF">HIJ39_05140</name>
</gene>
<keyword evidence="3" id="KW-0227">DNA damage</keyword>
<dbReference type="PANTHER" id="PTHR42697">
    <property type="entry name" value="ENDONUCLEASE 8"/>
    <property type="match status" value="1"/>
</dbReference>
<evidence type="ECO:0000256" key="7">
    <source>
        <dbReference type="ARBA" id="ARBA00023239"/>
    </source>
</evidence>
<dbReference type="SUPFAM" id="SSF81624">
    <property type="entry name" value="N-terminal domain of MutM-like DNA repair proteins"/>
    <property type="match status" value="1"/>
</dbReference>
<dbReference type="SMART" id="SM00898">
    <property type="entry name" value="Fapy_DNA_glyco"/>
    <property type="match status" value="1"/>
</dbReference>
<dbReference type="SUPFAM" id="SSF57716">
    <property type="entry name" value="Glucocorticoid receptor-like (DNA-binding domain)"/>
    <property type="match status" value="1"/>
</dbReference>
<sequence length="262" mass="28409">MENYRRQLSRFLVGKTAQSIIAEWPKRLNCPAEVASPAIAGSPIESIERRGKSLAIGFERAPDTFRVLYIHLMLGGRISISREAQPAPVTLTLQDGLRVNFHVGLGRLDFLSPGALRQRWAHLGVEPLSPTYNGDRLQSAYSHSSRPIKTCLMDQKVVAGIGNVYSDEICYDVGLYPGQPASSLTDFQWQRLGAVLPTVLEKAVDAGGVGPPIYEGDQVTGGFRAQLAVHYQEGKACGNGGIVVKGPIGGRTAYWCSDCQPT</sequence>
<dbReference type="InterPro" id="IPR012319">
    <property type="entry name" value="FPG_cat"/>
</dbReference>
<dbReference type="GO" id="GO:0008270">
    <property type="term" value="F:zinc ion binding"/>
    <property type="evidence" value="ECO:0007669"/>
    <property type="project" value="InterPro"/>
</dbReference>
<evidence type="ECO:0000256" key="9">
    <source>
        <dbReference type="ARBA" id="ARBA00023295"/>
    </source>
</evidence>
<organism evidence="11 12">
    <name type="scientific">Sulfobacillus harzensis</name>
    <dbReference type="NCBI Taxonomy" id="2729629"/>
    <lineage>
        <taxon>Bacteria</taxon>
        <taxon>Bacillati</taxon>
        <taxon>Bacillota</taxon>
        <taxon>Clostridia</taxon>
        <taxon>Eubacteriales</taxon>
        <taxon>Clostridiales Family XVII. Incertae Sedis</taxon>
        <taxon>Sulfobacillus</taxon>
    </lineage>
</organism>
<name>A0A7Y0Q1V9_9FIRM</name>
<keyword evidence="12" id="KW-1185">Reference proteome</keyword>
<feature type="domain" description="Formamidopyrimidine-DNA glycosylase catalytic" evidence="10">
    <location>
        <begin position="1"/>
        <end position="100"/>
    </location>
</feature>
<dbReference type="Gene3D" id="1.10.8.50">
    <property type="match status" value="1"/>
</dbReference>
<dbReference type="Pfam" id="PF01149">
    <property type="entry name" value="Fapy_DNA_glyco"/>
    <property type="match status" value="1"/>
</dbReference>
<dbReference type="SMART" id="SM01232">
    <property type="entry name" value="H2TH"/>
    <property type="match status" value="1"/>
</dbReference>
<keyword evidence="8" id="KW-0511">Multifunctional enzyme</keyword>
<dbReference type="AlphaFoldDB" id="A0A7Y0Q1V9"/>
<dbReference type="InterPro" id="IPR035937">
    <property type="entry name" value="FPG_N"/>
</dbReference>
<dbReference type="GO" id="GO:0000703">
    <property type="term" value="F:oxidized pyrimidine nucleobase lesion DNA N-glycosylase activity"/>
    <property type="evidence" value="ECO:0007669"/>
    <property type="project" value="TreeGrafter"/>
</dbReference>
<dbReference type="Proteomes" id="UP000533476">
    <property type="component" value="Unassembled WGS sequence"/>
</dbReference>
<dbReference type="SUPFAM" id="SSF46946">
    <property type="entry name" value="S13-like H2TH domain"/>
    <property type="match status" value="1"/>
</dbReference>
<comment type="caution">
    <text evidence="11">The sequence shown here is derived from an EMBL/GenBank/DDBJ whole genome shotgun (WGS) entry which is preliminary data.</text>
</comment>
<dbReference type="EMBL" id="JABBVZ010000012">
    <property type="protein sequence ID" value="NMP21740.1"/>
    <property type="molecule type" value="Genomic_DNA"/>
</dbReference>
<dbReference type="InterPro" id="IPR015886">
    <property type="entry name" value="H2TH_FPG"/>
</dbReference>
<protein>
    <recommendedName>
        <fullName evidence="2">DNA-(apurinic or apyrimidinic site) lyase</fullName>
        <ecNumber evidence="2">4.2.99.18</ecNumber>
    </recommendedName>
</protein>
<dbReference type="GO" id="GO:0006284">
    <property type="term" value="P:base-excision repair"/>
    <property type="evidence" value="ECO:0007669"/>
    <property type="project" value="InterPro"/>
</dbReference>